<proteinExistence type="predicted"/>
<keyword evidence="3" id="KW-1185">Reference proteome</keyword>
<reference evidence="2" key="1">
    <citation type="submission" date="2022-10" db="EMBL/GenBank/DDBJ databases">
        <title>Culturing micro-colonial fungi from biological soil crusts in the Mojave desert and describing Neophaeococcomyces mojavensis, and introducing the new genera and species Taxawa tesnikishii.</title>
        <authorList>
            <person name="Kurbessoian T."/>
            <person name="Stajich J.E."/>
        </authorList>
    </citation>
    <scope>NUCLEOTIDE SEQUENCE</scope>
    <source>
        <strain evidence="2">TK_1</strain>
    </source>
</reference>
<dbReference type="EMBL" id="JAPDRL010000019">
    <property type="protein sequence ID" value="KAJ9666539.1"/>
    <property type="molecule type" value="Genomic_DNA"/>
</dbReference>
<evidence type="ECO:0000313" key="2">
    <source>
        <dbReference type="EMBL" id="KAJ9666539.1"/>
    </source>
</evidence>
<protein>
    <submittedName>
        <fullName evidence="2">Uncharacterized protein</fullName>
    </submittedName>
</protein>
<feature type="compositionally biased region" description="Basic and acidic residues" evidence="1">
    <location>
        <begin position="110"/>
        <end position="121"/>
    </location>
</feature>
<accession>A0ABQ9NVW9</accession>
<evidence type="ECO:0000256" key="1">
    <source>
        <dbReference type="SAM" id="MobiDB-lite"/>
    </source>
</evidence>
<comment type="caution">
    <text evidence="2">The sequence shown here is derived from an EMBL/GenBank/DDBJ whole genome shotgun (WGS) entry which is preliminary data.</text>
</comment>
<evidence type="ECO:0000313" key="3">
    <source>
        <dbReference type="Proteomes" id="UP001172684"/>
    </source>
</evidence>
<feature type="region of interest" description="Disordered" evidence="1">
    <location>
        <begin position="110"/>
        <end position="129"/>
    </location>
</feature>
<sequence>MAGESRFSAKPHTRDEWKELNRRVDCLKDSSEDVGRDEDLKKWLVKCGWGKARAICEFMMYGHQSFVVGKIVGRPLPLTIGEVIGLMPFLKKLLTGPVFKDKAKGCKEKYPNKVNKPEDPKANFGVDYV</sequence>
<dbReference type="Proteomes" id="UP001172684">
    <property type="component" value="Unassembled WGS sequence"/>
</dbReference>
<organism evidence="2 3">
    <name type="scientific">Coniosporium apollinis</name>
    <dbReference type="NCBI Taxonomy" id="61459"/>
    <lineage>
        <taxon>Eukaryota</taxon>
        <taxon>Fungi</taxon>
        <taxon>Dikarya</taxon>
        <taxon>Ascomycota</taxon>
        <taxon>Pezizomycotina</taxon>
        <taxon>Dothideomycetes</taxon>
        <taxon>Dothideomycetes incertae sedis</taxon>
        <taxon>Coniosporium</taxon>
    </lineage>
</organism>
<name>A0ABQ9NVW9_9PEZI</name>
<gene>
    <name evidence="2" type="ORF">H2201_003462</name>
</gene>